<keyword evidence="1" id="KW-0472">Membrane</keyword>
<protein>
    <submittedName>
        <fullName evidence="2">Phage shock protein PspD</fullName>
    </submittedName>
</protein>
<dbReference type="RefSeq" id="WP_004962616.1">
    <property type="nucleotide sequence ID" value="NZ_GG753567.1"/>
</dbReference>
<gene>
    <name evidence="2" type="primary">pspD</name>
    <name evidence="2" type="ORF">HMPREF0758_3608</name>
</gene>
<organism evidence="2 3">
    <name type="scientific">Serratia odorifera DSM 4582</name>
    <dbReference type="NCBI Taxonomy" id="667129"/>
    <lineage>
        <taxon>Bacteria</taxon>
        <taxon>Pseudomonadati</taxon>
        <taxon>Pseudomonadota</taxon>
        <taxon>Gammaproteobacteria</taxon>
        <taxon>Enterobacterales</taxon>
        <taxon>Yersiniaceae</taxon>
        <taxon>Serratia</taxon>
    </lineage>
</organism>
<keyword evidence="3" id="KW-1185">Reference proteome</keyword>
<dbReference type="OrthoDB" id="6505252at2"/>
<reference evidence="2 3" key="1">
    <citation type="submission" date="2010-01" db="EMBL/GenBank/DDBJ databases">
        <authorList>
            <person name="Muzny D."/>
            <person name="Qin X."/>
            <person name="Deng J."/>
            <person name="Jiang H."/>
            <person name="Liu Y."/>
            <person name="Qu J."/>
            <person name="Song X.-Z."/>
            <person name="Zhang L."/>
            <person name="Thornton R."/>
            <person name="Coyle M."/>
            <person name="Francisco L."/>
            <person name="Jackson L."/>
            <person name="Javaid M."/>
            <person name="Korchina V."/>
            <person name="Kovar C."/>
            <person name="Mata R."/>
            <person name="Mathew T."/>
            <person name="Ngo R."/>
            <person name="Nguyen L."/>
            <person name="Nguyen N."/>
            <person name="Okwuonu G."/>
            <person name="Ongeri F."/>
            <person name="Pham C."/>
            <person name="Simmons D."/>
            <person name="Wilczek-Boney K."/>
            <person name="Hale W."/>
            <person name="Jakkamsetti A."/>
            <person name="Pham P."/>
            <person name="Ruth R."/>
            <person name="San Lucas F."/>
            <person name="Warren J."/>
            <person name="Zhang J."/>
            <person name="Zhao Z."/>
            <person name="Zhou C."/>
            <person name="Zhu D."/>
            <person name="Lee S."/>
            <person name="Bess C."/>
            <person name="Blankenburg K."/>
            <person name="Forbes L."/>
            <person name="Fu Q."/>
            <person name="Gubbala S."/>
            <person name="Hirani K."/>
            <person name="Jayaseelan J.C."/>
            <person name="Lara F."/>
            <person name="Munidasa M."/>
            <person name="Palculict T."/>
            <person name="Patil S."/>
            <person name="Pu L.-L."/>
            <person name="Saada N."/>
            <person name="Tang L."/>
            <person name="Weissenberger G."/>
            <person name="Zhu Y."/>
            <person name="Hemphill L."/>
            <person name="Shang Y."/>
            <person name="Youmans B."/>
            <person name="Ayvaz T."/>
            <person name="Ross M."/>
            <person name="Santibanez J."/>
            <person name="Aqrawi P."/>
            <person name="Gross S."/>
            <person name="Joshi V."/>
            <person name="Fowler G."/>
            <person name="Nazareth L."/>
            <person name="Reid J."/>
            <person name="Worley K."/>
            <person name="Petrosino J."/>
            <person name="Highlander S."/>
            <person name="Gibbs R."/>
        </authorList>
    </citation>
    <scope>NUCLEOTIDE SEQUENCE [LARGE SCALE GENOMIC DNA]</scope>
    <source>
        <strain evidence="2 3">DSM 4582</strain>
    </source>
</reference>
<comment type="caution">
    <text evidence="2">The sequence shown here is derived from an EMBL/GenBank/DDBJ whole genome shotgun (WGS) entry which is preliminary data.</text>
</comment>
<dbReference type="Proteomes" id="UP000005723">
    <property type="component" value="Unassembled WGS sequence"/>
</dbReference>
<dbReference type="Pfam" id="PF09584">
    <property type="entry name" value="Phageshock_PspD"/>
    <property type="match status" value="1"/>
</dbReference>
<dbReference type="HOGENOM" id="CLU_182267_0_0_6"/>
<evidence type="ECO:0000313" key="2">
    <source>
        <dbReference type="EMBL" id="EFE94737.1"/>
    </source>
</evidence>
<accession>D4E608</accession>
<feature type="transmembrane region" description="Helical" evidence="1">
    <location>
        <begin position="29"/>
        <end position="47"/>
    </location>
</feature>
<dbReference type="NCBIfam" id="NF007795">
    <property type="entry name" value="PRK10497.1"/>
    <property type="match status" value="1"/>
</dbReference>
<dbReference type="InterPro" id="IPR014321">
    <property type="entry name" value="Phageshock_PspD"/>
</dbReference>
<dbReference type="EMBL" id="ADBY01000051">
    <property type="protein sequence ID" value="EFE94737.1"/>
    <property type="molecule type" value="Genomic_DNA"/>
</dbReference>
<dbReference type="AlphaFoldDB" id="D4E608"/>
<keyword evidence="1" id="KW-0812">Transmembrane</keyword>
<proteinExistence type="predicted"/>
<evidence type="ECO:0000256" key="1">
    <source>
        <dbReference type="SAM" id="Phobius"/>
    </source>
</evidence>
<dbReference type="NCBIfam" id="TIGR02979">
    <property type="entry name" value="phageshock_pspD"/>
    <property type="match status" value="1"/>
</dbReference>
<sequence>MNKTSAINGAKTSTFKQGAAAMLKTLSKVIIIGLMSYGPAGATSWLLKTVSRKPLRLLLAVVLEPLLRKGLNTLFGRYTR</sequence>
<dbReference type="STRING" id="667129.HMPREF0758_3608"/>
<keyword evidence="1" id="KW-1133">Transmembrane helix</keyword>
<name>D4E608_SEROD</name>
<evidence type="ECO:0000313" key="3">
    <source>
        <dbReference type="Proteomes" id="UP000005723"/>
    </source>
</evidence>